<organism evidence="2 3">
    <name type="scientific">Portunus trituberculatus</name>
    <name type="common">Swimming crab</name>
    <name type="synonym">Neptunus trituberculatus</name>
    <dbReference type="NCBI Taxonomy" id="210409"/>
    <lineage>
        <taxon>Eukaryota</taxon>
        <taxon>Metazoa</taxon>
        <taxon>Ecdysozoa</taxon>
        <taxon>Arthropoda</taxon>
        <taxon>Crustacea</taxon>
        <taxon>Multicrustacea</taxon>
        <taxon>Malacostraca</taxon>
        <taxon>Eumalacostraca</taxon>
        <taxon>Eucarida</taxon>
        <taxon>Decapoda</taxon>
        <taxon>Pleocyemata</taxon>
        <taxon>Brachyura</taxon>
        <taxon>Eubrachyura</taxon>
        <taxon>Portunoidea</taxon>
        <taxon>Portunidae</taxon>
        <taxon>Portuninae</taxon>
        <taxon>Portunus</taxon>
    </lineage>
</organism>
<evidence type="ECO:0000313" key="3">
    <source>
        <dbReference type="Proteomes" id="UP000324222"/>
    </source>
</evidence>
<evidence type="ECO:0000256" key="1">
    <source>
        <dbReference type="SAM" id="MobiDB-lite"/>
    </source>
</evidence>
<comment type="caution">
    <text evidence="2">The sequence shown here is derived from an EMBL/GenBank/DDBJ whole genome shotgun (WGS) entry which is preliminary data.</text>
</comment>
<gene>
    <name evidence="2" type="ORF">E2C01_080457</name>
</gene>
<evidence type="ECO:0000313" key="2">
    <source>
        <dbReference type="EMBL" id="MPC85674.1"/>
    </source>
</evidence>
<name>A0A5B7IZN9_PORTR</name>
<feature type="region of interest" description="Disordered" evidence="1">
    <location>
        <begin position="78"/>
        <end position="98"/>
    </location>
</feature>
<dbReference type="EMBL" id="VSRR010069165">
    <property type="protein sequence ID" value="MPC85674.1"/>
    <property type="molecule type" value="Genomic_DNA"/>
</dbReference>
<keyword evidence="3" id="KW-1185">Reference proteome</keyword>
<protein>
    <submittedName>
        <fullName evidence="2">Uncharacterized protein</fullName>
    </submittedName>
</protein>
<reference evidence="2 3" key="1">
    <citation type="submission" date="2019-05" db="EMBL/GenBank/DDBJ databases">
        <title>Another draft genome of Portunus trituberculatus and its Hox gene families provides insights of decapod evolution.</title>
        <authorList>
            <person name="Jeong J.-H."/>
            <person name="Song I."/>
            <person name="Kim S."/>
            <person name="Choi T."/>
            <person name="Kim D."/>
            <person name="Ryu S."/>
            <person name="Kim W."/>
        </authorList>
    </citation>
    <scope>NUCLEOTIDE SEQUENCE [LARGE SCALE GENOMIC DNA]</scope>
    <source>
        <tissue evidence="2">Muscle</tissue>
    </source>
</reference>
<accession>A0A5B7IZN9</accession>
<proteinExistence type="predicted"/>
<sequence length="98" mass="10527">MWGGSGGCHLYRASERDGRDGTDALCVIQGPLLGVLTSVGYRWVLQGYPPPARPSALLCSAVSCFGSPRFVFFGLATTPPAKRPGKRGPQMAQRHRPK</sequence>
<dbReference type="AlphaFoldDB" id="A0A5B7IZN9"/>
<dbReference type="Proteomes" id="UP000324222">
    <property type="component" value="Unassembled WGS sequence"/>
</dbReference>